<name>F6GYL9_VITVI</name>
<accession>F6GYL9</accession>
<dbReference type="AlphaFoldDB" id="F6GYL9"/>
<dbReference type="Proteomes" id="UP000009183">
    <property type="component" value="Chromosome 9"/>
</dbReference>
<dbReference type="InParanoid" id="F6GYL9"/>
<keyword evidence="2" id="KW-1185">Reference proteome</keyword>
<organism evidence="1 2">
    <name type="scientific">Vitis vinifera</name>
    <name type="common">Grape</name>
    <dbReference type="NCBI Taxonomy" id="29760"/>
    <lineage>
        <taxon>Eukaryota</taxon>
        <taxon>Viridiplantae</taxon>
        <taxon>Streptophyta</taxon>
        <taxon>Embryophyta</taxon>
        <taxon>Tracheophyta</taxon>
        <taxon>Spermatophyta</taxon>
        <taxon>Magnoliopsida</taxon>
        <taxon>eudicotyledons</taxon>
        <taxon>Gunneridae</taxon>
        <taxon>Pentapetalae</taxon>
        <taxon>rosids</taxon>
        <taxon>Vitales</taxon>
        <taxon>Vitaceae</taxon>
        <taxon>Viteae</taxon>
        <taxon>Vitis</taxon>
    </lineage>
</organism>
<proteinExistence type="predicted"/>
<dbReference type="STRING" id="29760.F6GYL9"/>
<evidence type="ECO:0000313" key="2">
    <source>
        <dbReference type="Proteomes" id="UP000009183"/>
    </source>
</evidence>
<evidence type="ECO:0000313" key="1">
    <source>
        <dbReference type="EMBL" id="CCB45055.1"/>
    </source>
</evidence>
<dbReference type="EMBL" id="FN594972">
    <property type="protein sequence ID" value="CCB45055.1"/>
    <property type="molecule type" value="Genomic_DNA"/>
</dbReference>
<sequence length="193" mass="22459">MAKKVATRRELLVRWRGIEEVIGDGGDDVLPDTPKRRRLQRLKEDWFSDAFNFLIDLPSEDHIWCGSWELMGPLLETFYNYSTDESNDSPLKLLWKRMSVEMRKCTLCISQHHQAQDMYSMEYDSSSISPLLSVLRSLDEERVGQHLKEINARLAGGEYIPERDNAEVVSVMFENIGNLIHLKKASYVFLVYK</sequence>
<reference evidence="2" key="1">
    <citation type="journal article" date="2007" name="Nature">
        <title>The grapevine genome sequence suggests ancestral hexaploidization in major angiosperm phyla.</title>
        <authorList>
            <consortium name="The French-Italian Public Consortium for Grapevine Genome Characterization."/>
            <person name="Jaillon O."/>
            <person name="Aury J.-M."/>
            <person name="Noel B."/>
            <person name="Policriti A."/>
            <person name="Clepet C."/>
            <person name="Casagrande A."/>
            <person name="Choisne N."/>
            <person name="Aubourg S."/>
            <person name="Vitulo N."/>
            <person name="Jubin C."/>
            <person name="Vezzi A."/>
            <person name="Legeai F."/>
            <person name="Hugueney P."/>
            <person name="Dasilva C."/>
            <person name="Horner D."/>
            <person name="Mica E."/>
            <person name="Jublot D."/>
            <person name="Poulain J."/>
            <person name="Bruyere C."/>
            <person name="Billault A."/>
            <person name="Segurens B."/>
            <person name="Gouyvenoux M."/>
            <person name="Ugarte E."/>
            <person name="Cattonaro F."/>
            <person name="Anthouard V."/>
            <person name="Vico V."/>
            <person name="Del Fabbro C."/>
            <person name="Alaux M."/>
            <person name="Di Gaspero G."/>
            <person name="Dumas V."/>
            <person name="Felice N."/>
            <person name="Paillard S."/>
            <person name="Juman I."/>
            <person name="Moroldo M."/>
            <person name="Scalabrin S."/>
            <person name="Canaguier A."/>
            <person name="Le Clainche I."/>
            <person name="Malacrida G."/>
            <person name="Durand E."/>
            <person name="Pesole G."/>
            <person name="Laucou V."/>
            <person name="Chatelet P."/>
            <person name="Merdinoglu D."/>
            <person name="Delledonne M."/>
            <person name="Pezzotti M."/>
            <person name="Lecharny A."/>
            <person name="Scarpelli C."/>
            <person name="Artiguenave F."/>
            <person name="Pe M.E."/>
            <person name="Valle G."/>
            <person name="Morgante M."/>
            <person name="Caboche M."/>
            <person name="Adam-Blondon A.-F."/>
            <person name="Weissenbach J."/>
            <person name="Quetier F."/>
            <person name="Wincker P."/>
        </authorList>
    </citation>
    <scope>NUCLEOTIDE SEQUENCE [LARGE SCALE GENOMIC DNA]</scope>
    <source>
        <strain evidence="2">cv. Pinot noir / PN40024</strain>
    </source>
</reference>
<protein>
    <submittedName>
        <fullName evidence="1">Uncharacterized protein</fullName>
    </submittedName>
</protein>
<gene>
    <name evidence="1" type="ordered locus">VIT_09s0054g00770</name>
</gene>
<dbReference type="PaxDb" id="29760-VIT_09s0054g00770.t01"/>
<dbReference type="HOGENOM" id="CLU_1411093_0_0_1"/>
<dbReference type="OrthoDB" id="6513042at2759"/>
<dbReference type="eggNOG" id="KOG1801">
    <property type="taxonomic scope" value="Eukaryota"/>
</dbReference>